<feature type="transmembrane region" description="Helical" evidence="1">
    <location>
        <begin position="113"/>
        <end position="135"/>
    </location>
</feature>
<feature type="transmembrane region" description="Helical" evidence="1">
    <location>
        <begin position="290"/>
        <end position="306"/>
    </location>
</feature>
<dbReference type="EMBL" id="WHJE01000004">
    <property type="protein sequence ID" value="KAE8765870.1"/>
    <property type="molecule type" value="Genomic_DNA"/>
</dbReference>
<keyword evidence="1" id="KW-1133">Transmembrane helix</keyword>
<name>A0A7J5UUD1_9MICO</name>
<feature type="transmembrane region" description="Helical" evidence="1">
    <location>
        <begin position="87"/>
        <end position="107"/>
    </location>
</feature>
<sequence length="343" mass="36714">MRRAPERPGRLLRWGLPRDPEATAHVTGFVVTTVLTVVVTRAFLQLAGFPQVGGGGLHVAHVLWGGLFLAVAVVLALSFAGPVVRPLVALTGGIGFGLFIDEVGKFLTQDNDYFYAPAPMIMYVTLVLLMVWADVLHGRRVHHRREHLAAAADHAVSGLVGGLSQRRRAVAEDLLARGRGARGWAETAALLRAIPDDEEEVLDPVDAARQRLRALLHGVVRRRWSTALTGVLLLVLLAGAPATLMVHRAQGQTAPGWVEAGVLGATALTLVVAARGWLLLPTDRYAAFRWLRGAVLVTLLLTQVALYRVEPWLASAGLLLAVAALGVTGAELRRLQRVAGAPA</sequence>
<feature type="transmembrane region" description="Helical" evidence="1">
    <location>
        <begin position="256"/>
        <end position="278"/>
    </location>
</feature>
<protein>
    <submittedName>
        <fullName evidence="2">Uncharacterized protein</fullName>
    </submittedName>
</protein>
<evidence type="ECO:0000256" key="1">
    <source>
        <dbReference type="SAM" id="Phobius"/>
    </source>
</evidence>
<feature type="transmembrane region" description="Helical" evidence="1">
    <location>
        <begin position="21"/>
        <end position="44"/>
    </location>
</feature>
<dbReference type="Proteomes" id="UP000451860">
    <property type="component" value="Unassembled WGS sequence"/>
</dbReference>
<organism evidence="2 3">
    <name type="scientific">Georgenia thermotolerans</name>
    <dbReference type="NCBI Taxonomy" id="527326"/>
    <lineage>
        <taxon>Bacteria</taxon>
        <taxon>Bacillati</taxon>
        <taxon>Actinomycetota</taxon>
        <taxon>Actinomycetes</taxon>
        <taxon>Micrococcales</taxon>
        <taxon>Bogoriellaceae</taxon>
        <taxon>Georgenia</taxon>
    </lineage>
</organism>
<dbReference type="OrthoDB" id="161151at2"/>
<keyword evidence="3" id="KW-1185">Reference proteome</keyword>
<reference evidence="2 3" key="1">
    <citation type="submission" date="2019-10" db="EMBL/GenBank/DDBJ databases">
        <title>Georgenia wutianyii sp. nov. and Georgenia yuyongxinii sp. nov. isolated from plateau pika (Ochotona curzoniae) in the Qinghai-Tibet plateau of China.</title>
        <authorList>
            <person name="Tian Z."/>
        </authorList>
    </citation>
    <scope>NUCLEOTIDE SEQUENCE [LARGE SCALE GENOMIC DNA]</scope>
    <source>
        <strain evidence="2 3">DSM 21501</strain>
    </source>
</reference>
<accession>A0A7J5UUD1</accession>
<evidence type="ECO:0000313" key="3">
    <source>
        <dbReference type="Proteomes" id="UP000451860"/>
    </source>
</evidence>
<gene>
    <name evidence="2" type="ORF">GB883_01985</name>
</gene>
<feature type="transmembrane region" description="Helical" evidence="1">
    <location>
        <begin position="56"/>
        <end position="80"/>
    </location>
</feature>
<dbReference type="AlphaFoldDB" id="A0A7J5UUD1"/>
<proteinExistence type="predicted"/>
<feature type="transmembrane region" description="Helical" evidence="1">
    <location>
        <begin position="312"/>
        <end position="330"/>
    </location>
</feature>
<keyword evidence="1" id="KW-0812">Transmembrane</keyword>
<feature type="transmembrane region" description="Helical" evidence="1">
    <location>
        <begin position="224"/>
        <end position="244"/>
    </location>
</feature>
<comment type="caution">
    <text evidence="2">The sequence shown here is derived from an EMBL/GenBank/DDBJ whole genome shotgun (WGS) entry which is preliminary data.</text>
</comment>
<keyword evidence="1" id="KW-0472">Membrane</keyword>
<evidence type="ECO:0000313" key="2">
    <source>
        <dbReference type="EMBL" id="KAE8765870.1"/>
    </source>
</evidence>